<name>A0A926DWD2_9FIRM</name>
<evidence type="ECO:0000313" key="3">
    <source>
        <dbReference type="Proteomes" id="UP000657006"/>
    </source>
</evidence>
<comment type="caution">
    <text evidence="2">The sequence shown here is derived from an EMBL/GenBank/DDBJ whole genome shotgun (WGS) entry which is preliminary data.</text>
</comment>
<dbReference type="RefSeq" id="WP_249290186.1">
    <property type="nucleotide sequence ID" value="NZ_JACRSQ010000044.1"/>
</dbReference>
<sequence length="68" mass="7156">MHAGEAKNGSTQRALRDKFYAPTGEAIMPAGKLNKKCTPARRATAAPSGHSVANSPPTAPKRPCRRGN</sequence>
<reference evidence="2" key="1">
    <citation type="submission" date="2020-08" db="EMBL/GenBank/DDBJ databases">
        <title>Genome public.</title>
        <authorList>
            <person name="Liu C."/>
            <person name="Sun Q."/>
        </authorList>
    </citation>
    <scope>NUCLEOTIDE SEQUENCE</scope>
    <source>
        <strain evidence="2">NSJ-32</strain>
    </source>
</reference>
<dbReference type="EMBL" id="JACRSQ010000044">
    <property type="protein sequence ID" value="MBC8545082.1"/>
    <property type="molecule type" value="Genomic_DNA"/>
</dbReference>
<organism evidence="2 3">
    <name type="scientific">Bianquea renquensis</name>
    <dbReference type="NCBI Taxonomy" id="2763661"/>
    <lineage>
        <taxon>Bacteria</taxon>
        <taxon>Bacillati</taxon>
        <taxon>Bacillota</taxon>
        <taxon>Clostridia</taxon>
        <taxon>Eubacteriales</taxon>
        <taxon>Bianqueaceae</taxon>
        <taxon>Bianquea</taxon>
    </lineage>
</organism>
<protein>
    <submittedName>
        <fullName evidence="2">Uncharacterized protein</fullName>
    </submittedName>
</protein>
<keyword evidence="3" id="KW-1185">Reference proteome</keyword>
<dbReference type="AlphaFoldDB" id="A0A926DWD2"/>
<accession>A0A926DWD2</accession>
<evidence type="ECO:0000313" key="2">
    <source>
        <dbReference type="EMBL" id="MBC8545082.1"/>
    </source>
</evidence>
<proteinExistence type="predicted"/>
<feature type="region of interest" description="Disordered" evidence="1">
    <location>
        <begin position="1"/>
        <end position="68"/>
    </location>
</feature>
<evidence type="ECO:0000256" key="1">
    <source>
        <dbReference type="SAM" id="MobiDB-lite"/>
    </source>
</evidence>
<dbReference type="Proteomes" id="UP000657006">
    <property type="component" value="Unassembled WGS sequence"/>
</dbReference>
<gene>
    <name evidence="2" type="ORF">H8730_16190</name>
</gene>